<dbReference type="GO" id="GO:0019808">
    <property type="term" value="F:polyamine binding"/>
    <property type="evidence" value="ECO:0007669"/>
    <property type="project" value="InterPro"/>
</dbReference>
<evidence type="ECO:0000313" key="7">
    <source>
        <dbReference type="Proteomes" id="UP000182015"/>
    </source>
</evidence>
<evidence type="ECO:0000256" key="3">
    <source>
        <dbReference type="ARBA" id="ARBA00022729"/>
    </source>
</evidence>
<dbReference type="OrthoDB" id="9769319at2"/>
<dbReference type="PANTHER" id="PTHR30222:SF17">
    <property type="entry name" value="SPERMIDINE_PUTRESCINE-BINDING PERIPLASMIC PROTEIN"/>
    <property type="match status" value="1"/>
</dbReference>
<dbReference type="PRINTS" id="PR00909">
    <property type="entry name" value="SPERMDNBNDNG"/>
</dbReference>
<proteinExistence type="predicted"/>
<keyword evidence="4" id="KW-0574">Periplasm</keyword>
<feature type="binding site" evidence="5">
    <location>
        <position position="93"/>
    </location>
    <ligand>
        <name>spermidine</name>
        <dbReference type="ChEBI" id="CHEBI:57834"/>
    </ligand>
</feature>
<accession>A0A1L8MP98</accession>
<sequence>MRKLYSFVAGVLAIIVVLAGLSFALEKKTGSGSQSDKLVIYNWGDYIDPALLKKFTKETGIQVQYETFDSNEAMYTKIKQGGTTYDIAVPSDYTIDKMIKEGLLVKLDKSKLKGMDNIGKEFLGKSFDPKNDYSIPYFWGTVGIVYNDQLIKNPPKHWIDLWRPEYKNQIMLIDGAREMLGIGLTTYGNSVNSKIMSQLTQAEKRLQSLTPNVKAIVADEMKGYMIQGDAGIGVTFSGEASEMLDSNEHLHYVVPSEGSNLWFDNLVLPKTMKHEKEAYAFLNFINEPKNAAQNAEYIGYATPNSKAKAMLPKAIKEDKAFYPTNETIKKLEVYDNLGDYWLGVYNDLYLQFKMYRK</sequence>
<dbReference type="STRING" id="1856638.A9Q68_03135"/>
<keyword evidence="2" id="KW-0813">Transport</keyword>
<dbReference type="GO" id="GO:0015846">
    <property type="term" value="P:polyamine transport"/>
    <property type="evidence" value="ECO:0007669"/>
    <property type="project" value="InterPro"/>
</dbReference>
<gene>
    <name evidence="6" type="ORF">A9Q68_03135</name>
</gene>
<protein>
    <submittedName>
        <fullName evidence="6">Spermidine/putrescine ABC transporter substrate-binding protein</fullName>
    </submittedName>
</protein>
<dbReference type="InterPro" id="IPR001188">
    <property type="entry name" value="Sperm_putr-bd"/>
</dbReference>
<dbReference type="AlphaFoldDB" id="A0A1L8MP98"/>
<keyword evidence="3" id="KW-0732">Signal</keyword>
<dbReference type="GO" id="GO:0042597">
    <property type="term" value="C:periplasmic space"/>
    <property type="evidence" value="ECO:0007669"/>
    <property type="project" value="UniProtKB-SubCell"/>
</dbReference>
<comment type="caution">
    <text evidence="6">The sequence shown here is derived from an EMBL/GenBank/DDBJ whole genome shotgun (WGS) entry which is preliminary data.</text>
</comment>
<evidence type="ECO:0000256" key="1">
    <source>
        <dbReference type="ARBA" id="ARBA00004418"/>
    </source>
</evidence>
<dbReference type="Proteomes" id="UP000182015">
    <property type="component" value="Unassembled WGS sequence"/>
</dbReference>
<dbReference type="PANTHER" id="PTHR30222">
    <property type="entry name" value="SPERMIDINE/PUTRESCINE-BINDING PERIPLASMIC PROTEIN"/>
    <property type="match status" value="1"/>
</dbReference>
<dbReference type="CDD" id="cd13663">
    <property type="entry name" value="PBP2_PotD_PotF_like_2"/>
    <property type="match status" value="1"/>
</dbReference>
<evidence type="ECO:0000256" key="2">
    <source>
        <dbReference type="ARBA" id="ARBA00022448"/>
    </source>
</evidence>
<comment type="subcellular location">
    <subcellularLocation>
        <location evidence="1">Periplasm</location>
    </subcellularLocation>
</comment>
<dbReference type="RefSeq" id="WP_071793240.1">
    <property type="nucleotide sequence ID" value="NZ_LZDD01000001.1"/>
</dbReference>
<evidence type="ECO:0000313" key="6">
    <source>
        <dbReference type="EMBL" id="OJF72556.1"/>
    </source>
</evidence>
<dbReference type="EMBL" id="LZDD01000001">
    <property type="protein sequence ID" value="OJF72556.1"/>
    <property type="molecule type" value="Genomic_DNA"/>
</dbReference>
<dbReference type="InterPro" id="IPR006059">
    <property type="entry name" value="SBP"/>
</dbReference>
<keyword evidence="7" id="KW-1185">Reference proteome</keyword>
<dbReference type="Pfam" id="PF13416">
    <property type="entry name" value="SBP_bac_8"/>
    <property type="match status" value="1"/>
</dbReference>
<reference evidence="7" key="1">
    <citation type="submission" date="2016-06" db="EMBL/GenBank/DDBJ databases">
        <authorList>
            <person name="de Vries S.P.W."/>
            <person name="Hadjirin N.F."/>
            <person name="Lay E.M."/>
            <person name="Zadoks R.N."/>
            <person name="Peacock S.J."/>
            <person name="Parkhill J."/>
            <person name="Grant A.J."/>
            <person name="Mcdougall S."/>
            <person name="Holmes M.A."/>
        </authorList>
    </citation>
    <scope>NUCLEOTIDE SEQUENCE [LARGE SCALE GENOMIC DNA]</scope>
    <source>
        <strain evidence="7">NZ1587</strain>
    </source>
</reference>
<name>A0A1L8MP98_9STRE</name>
<evidence type="ECO:0000256" key="5">
    <source>
        <dbReference type="PIRSR" id="PIRSR019574-1"/>
    </source>
</evidence>
<dbReference type="Gene3D" id="3.40.190.10">
    <property type="entry name" value="Periplasmic binding protein-like II"/>
    <property type="match status" value="2"/>
</dbReference>
<dbReference type="SUPFAM" id="SSF53850">
    <property type="entry name" value="Periplasmic binding protein-like II"/>
    <property type="match status" value="1"/>
</dbReference>
<evidence type="ECO:0000256" key="4">
    <source>
        <dbReference type="ARBA" id="ARBA00022764"/>
    </source>
</evidence>
<organism evidence="6 7">
    <name type="scientific">Streptococcus bovimastitidis</name>
    <dbReference type="NCBI Taxonomy" id="1856638"/>
    <lineage>
        <taxon>Bacteria</taxon>
        <taxon>Bacillati</taxon>
        <taxon>Bacillota</taxon>
        <taxon>Bacilli</taxon>
        <taxon>Lactobacillales</taxon>
        <taxon>Streptococcaceae</taxon>
        <taxon>Streptococcus</taxon>
    </lineage>
</organism>
<dbReference type="PIRSF" id="PIRSF019574">
    <property type="entry name" value="Periplasmic_polyamine_BP"/>
    <property type="match status" value="1"/>
</dbReference>